<evidence type="ECO:0000256" key="1">
    <source>
        <dbReference type="ARBA" id="ARBA00004141"/>
    </source>
</evidence>
<proteinExistence type="inferred from homology"/>
<dbReference type="InterPro" id="IPR051784">
    <property type="entry name" value="Nod_factor_ABC_transporter"/>
</dbReference>
<name>A0ABV8D2D8_9STRE</name>
<dbReference type="InterPro" id="IPR047817">
    <property type="entry name" value="ABC2_TM_bact-type"/>
</dbReference>
<sequence length="286" mass="31844">MVRRHIAIYIRDKGTLISSLVAIFVTIGLYILFLGNYLETTINQSIGENSGNFLFVNTWVLSGIIIVSSVTISLGLFGVKVKDDETGIYTSFAVSPISKMTIVLSYIIAAWMMSFVITLSVLLVWNFVMGLLGYQIVTFSILPLLLIYIILNILSATSLTFFIVNFVKSVTAFSSVSTILGTLTGFLAGIYLPIGALPNYVQYFMKFFPPTYGVAQIRSILTKESLKAITKGDSSSTIEQLKLYIGIKVKIFNHVLENYEIIYLLLAVTVLFTLLSAFQLRERKNE</sequence>
<comment type="subcellular location">
    <subcellularLocation>
        <location evidence="5">Cell membrane</location>
        <topology evidence="5">Multi-pass membrane protein</topology>
    </subcellularLocation>
    <subcellularLocation>
        <location evidence="1">Membrane</location>
        <topology evidence="1">Multi-pass membrane protein</topology>
    </subcellularLocation>
</comment>
<dbReference type="PANTHER" id="PTHR43229">
    <property type="entry name" value="NODULATION PROTEIN J"/>
    <property type="match status" value="1"/>
</dbReference>
<dbReference type="PROSITE" id="PS51012">
    <property type="entry name" value="ABC_TM2"/>
    <property type="match status" value="1"/>
</dbReference>
<dbReference type="Proteomes" id="UP001595901">
    <property type="component" value="Unassembled WGS sequence"/>
</dbReference>
<feature type="transmembrane region" description="Helical" evidence="5">
    <location>
        <begin position="20"/>
        <end position="38"/>
    </location>
</feature>
<comment type="caution">
    <text evidence="7">The sequence shown here is derived from an EMBL/GenBank/DDBJ whole genome shotgun (WGS) entry which is preliminary data.</text>
</comment>
<evidence type="ECO:0000313" key="8">
    <source>
        <dbReference type="Proteomes" id="UP001595901"/>
    </source>
</evidence>
<keyword evidence="5" id="KW-1003">Cell membrane</keyword>
<keyword evidence="5" id="KW-0813">Transport</keyword>
<organism evidence="7 8">
    <name type="scientific">Streptococcus dentapri</name>
    <dbReference type="NCBI Taxonomy" id="573564"/>
    <lineage>
        <taxon>Bacteria</taxon>
        <taxon>Bacillati</taxon>
        <taxon>Bacillota</taxon>
        <taxon>Bacilli</taxon>
        <taxon>Lactobacillales</taxon>
        <taxon>Streptococcaceae</taxon>
        <taxon>Streptococcus</taxon>
    </lineage>
</organism>
<protein>
    <recommendedName>
        <fullName evidence="5">Transport permease protein</fullName>
    </recommendedName>
</protein>
<dbReference type="Pfam" id="PF01061">
    <property type="entry name" value="ABC2_membrane"/>
    <property type="match status" value="1"/>
</dbReference>
<evidence type="ECO:0000256" key="4">
    <source>
        <dbReference type="ARBA" id="ARBA00023136"/>
    </source>
</evidence>
<keyword evidence="4 5" id="KW-0472">Membrane</keyword>
<dbReference type="InterPro" id="IPR013525">
    <property type="entry name" value="ABC2_TM"/>
</dbReference>
<dbReference type="EMBL" id="JBHSAC010000068">
    <property type="protein sequence ID" value="MFC3932704.1"/>
    <property type="molecule type" value="Genomic_DNA"/>
</dbReference>
<evidence type="ECO:0000256" key="5">
    <source>
        <dbReference type="RuleBase" id="RU361157"/>
    </source>
</evidence>
<keyword evidence="3 5" id="KW-1133">Transmembrane helix</keyword>
<feature type="domain" description="ABC transmembrane type-2" evidence="6">
    <location>
        <begin position="14"/>
        <end position="283"/>
    </location>
</feature>
<keyword evidence="8" id="KW-1185">Reference proteome</keyword>
<reference evidence="8" key="1">
    <citation type="journal article" date="2019" name="Int. J. Syst. Evol. Microbiol.">
        <title>The Global Catalogue of Microorganisms (GCM) 10K type strain sequencing project: providing services to taxonomists for standard genome sequencing and annotation.</title>
        <authorList>
            <consortium name="The Broad Institute Genomics Platform"/>
            <consortium name="The Broad Institute Genome Sequencing Center for Infectious Disease"/>
            <person name="Wu L."/>
            <person name="Ma J."/>
        </authorList>
    </citation>
    <scope>NUCLEOTIDE SEQUENCE [LARGE SCALE GENOMIC DNA]</scope>
    <source>
        <strain evidence="8">CCUG 58728</strain>
    </source>
</reference>
<keyword evidence="2 5" id="KW-0812">Transmembrane</keyword>
<evidence type="ECO:0000259" key="6">
    <source>
        <dbReference type="PROSITE" id="PS51012"/>
    </source>
</evidence>
<feature type="transmembrane region" description="Helical" evidence="5">
    <location>
        <begin position="261"/>
        <end position="280"/>
    </location>
</feature>
<accession>A0ABV8D2D8</accession>
<dbReference type="PANTHER" id="PTHR43229:SF2">
    <property type="entry name" value="NODULATION PROTEIN J"/>
    <property type="match status" value="1"/>
</dbReference>
<feature type="transmembrane region" description="Helical" evidence="5">
    <location>
        <begin position="145"/>
        <end position="167"/>
    </location>
</feature>
<feature type="transmembrane region" description="Helical" evidence="5">
    <location>
        <begin position="100"/>
        <end position="125"/>
    </location>
</feature>
<comment type="similarity">
    <text evidence="5">Belongs to the ABC-2 integral membrane protein family.</text>
</comment>
<evidence type="ECO:0000256" key="2">
    <source>
        <dbReference type="ARBA" id="ARBA00022692"/>
    </source>
</evidence>
<dbReference type="RefSeq" id="WP_380432334.1">
    <property type="nucleotide sequence ID" value="NZ_JBHSAC010000068.1"/>
</dbReference>
<evidence type="ECO:0000256" key="3">
    <source>
        <dbReference type="ARBA" id="ARBA00022989"/>
    </source>
</evidence>
<feature type="transmembrane region" description="Helical" evidence="5">
    <location>
        <begin position="179"/>
        <end position="201"/>
    </location>
</feature>
<feature type="transmembrane region" description="Helical" evidence="5">
    <location>
        <begin position="58"/>
        <end position="79"/>
    </location>
</feature>
<gene>
    <name evidence="7" type="ORF">ACFOSE_08070</name>
</gene>
<evidence type="ECO:0000313" key="7">
    <source>
        <dbReference type="EMBL" id="MFC3932704.1"/>
    </source>
</evidence>